<organism evidence="2 3">
    <name type="scientific">Sphingomonas liriopis</name>
    <dbReference type="NCBI Taxonomy" id="2949094"/>
    <lineage>
        <taxon>Bacteria</taxon>
        <taxon>Pseudomonadati</taxon>
        <taxon>Pseudomonadota</taxon>
        <taxon>Alphaproteobacteria</taxon>
        <taxon>Sphingomonadales</taxon>
        <taxon>Sphingomonadaceae</taxon>
        <taxon>Sphingomonas</taxon>
    </lineage>
</organism>
<dbReference type="SUPFAM" id="SSF54593">
    <property type="entry name" value="Glyoxalase/Bleomycin resistance protein/Dihydroxybiphenyl dioxygenase"/>
    <property type="match status" value="1"/>
</dbReference>
<proteinExistence type="predicted"/>
<reference evidence="2" key="1">
    <citation type="submission" date="2022-05" db="EMBL/GenBank/DDBJ databases">
        <title>Sphingomonas sp. strain RP10 Genome sequencing and assembly.</title>
        <authorList>
            <person name="Kim I."/>
        </authorList>
    </citation>
    <scope>NUCLEOTIDE SEQUENCE</scope>
    <source>
        <strain evidence="2">RP10</strain>
    </source>
</reference>
<evidence type="ECO:0000313" key="3">
    <source>
        <dbReference type="Proteomes" id="UP001139486"/>
    </source>
</evidence>
<evidence type="ECO:0000259" key="1">
    <source>
        <dbReference type="PROSITE" id="PS51819"/>
    </source>
</evidence>
<dbReference type="PROSITE" id="PS51819">
    <property type="entry name" value="VOC"/>
    <property type="match status" value="1"/>
</dbReference>
<dbReference type="Gene3D" id="3.10.180.10">
    <property type="entry name" value="2,3-Dihydroxybiphenyl 1,2-Dioxygenase, domain 1"/>
    <property type="match status" value="1"/>
</dbReference>
<comment type="caution">
    <text evidence="2">The sequence shown here is derived from an EMBL/GenBank/DDBJ whole genome shotgun (WGS) entry which is preliminary data.</text>
</comment>
<dbReference type="InterPro" id="IPR004360">
    <property type="entry name" value="Glyas_Fos-R_dOase_dom"/>
</dbReference>
<dbReference type="Proteomes" id="UP001139486">
    <property type="component" value="Unassembled WGS sequence"/>
</dbReference>
<dbReference type="InterPro" id="IPR029068">
    <property type="entry name" value="Glyas_Bleomycin-R_OHBP_Dase"/>
</dbReference>
<name>A0A9X2I121_9SPHN</name>
<protein>
    <submittedName>
        <fullName evidence="2">VOC family protein</fullName>
    </submittedName>
</protein>
<sequence length="135" mass="14554">MDHFGFTKLIVDDLEATATFYKTVCRLTELARVSAAVNDRKIDEILFNPTGQGAATFVLWKWLDRAGATGDSVILGFQTEDVDAFVERATGAGGALVQAATDMPEHGVRVAFVTDPEDNLIEVVQVTGAWNPPVA</sequence>
<evidence type="ECO:0000313" key="2">
    <source>
        <dbReference type="EMBL" id="MCP3735885.1"/>
    </source>
</evidence>
<dbReference type="Pfam" id="PF00903">
    <property type="entry name" value="Glyoxalase"/>
    <property type="match status" value="1"/>
</dbReference>
<accession>A0A9X2I121</accession>
<gene>
    <name evidence="2" type="ORF">M9979_13495</name>
</gene>
<dbReference type="InterPro" id="IPR037523">
    <property type="entry name" value="VOC_core"/>
</dbReference>
<dbReference type="AlphaFoldDB" id="A0A9X2I121"/>
<dbReference type="EMBL" id="JAMLDY010000017">
    <property type="protein sequence ID" value="MCP3735885.1"/>
    <property type="molecule type" value="Genomic_DNA"/>
</dbReference>
<feature type="domain" description="VOC" evidence="1">
    <location>
        <begin position="1"/>
        <end position="126"/>
    </location>
</feature>
<keyword evidence="3" id="KW-1185">Reference proteome</keyword>
<dbReference type="RefSeq" id="WP_254289881.1">
    <property type="nucleotide sequence ID" value="NZ_JAMLDY010000017.1"/>
</dbReference>